<dbReference type="Proteomes" id="UP000264071">
    <property type="component" value="Unassembled WGS sequence"/>
</dbReference>
<gene>
    <name evidence="2" type="ORF">DGD08_00510</name>
</gene>
<dbReference type="AlphaFoldDB" id="A0A3D4V3J3"/>
<dbReference type="PANTHER" id="PTHR36933:SF1">
    <property type="entry name" value="SLL0788 PROTEIN"/>
    <property type="match status" value="1"/>
</dbReference>
<reference evidence="2 3" key="1">
    <citation type="journal article" date="2018" name="Nat. Biotechnol.">
        <title>A standardized bacterial taxonomy based on genome phylogeny substantially revises the tree of life.</title>
        <authorList>
            <person name="Parks D.H."/>
            <person name="Chuvochina M."/>
            <person name="Waite D.W."/>
            <person name="Rinke C."/>
            <person name="Skarshewski A."/>
            <person name="Chaumeil P.A."/>
            <person name="Hugenholtz P."/>
        </authorList>
    </citation>
    <scope>NUCLEOTIDE SEQUENCE [LARGE SCALE GENOMIC DNA]</scope>
    <source>
        <strain evidence="2">UBA8844</strain>
    </source>
</reference>
<dbReference type="Gene3D" id="1.20.1260.10">
    <property type="match status" value="1"/>
</dbReference>
<dbReference type="EMBL" id="DPIY01000001">
    <property type="protein sequence ID" value="HCT55671.1"/>
    <property type="molecule type" value="Genomic_DNA"/>
</dbReference>
<dbReference type="Pfam" id="PF03713">
    <property type="entry name" value="DUF305"/>
    <property type="match status" value="1"/>
</dbReference>
<protein>
    <submittedName>
        <fullName evidence="2">DUF305 domain-containing protein</fullName>
    </submittedName>
</protein>
<sequence>MSQPANMTIPANRFVRPAAIIAAALVLGACASGRQPGVSSDPRFQMGDAGAIARARADSLRYPYTKADIDFMSGMIHHHAQAITISRWAPTHGASASVQRLTARIINAQTDEINIMQTWLKDRLQPIPVVDSLGQVTMQGAMAGMSHDAHAGHGGATNAHGQMEMPGMLTAAQLAELDGARGADFDRLFLTYMIQHHRGAVTMVKVLFNAPGAGQDETIFKFANDVEVDQGTEIKRMMSMMLDMGFVPPSE</sequence>
<dbReference type="PANTHER" id="PTHR36933">
    <property type="entry name" value="SLL0788 PROTEIN"/>
    <property type="match status" value="1"/>
</dbReference>
<organism evidence="2 3">
    <name type="scientific">Gemmatimonas aurantiaca</name>
    <dbReference type="NCBI Taxonomy" id="173480"/>
    <lineage>
        <taxon>Bacteria</taxon>
        <taxon>Pseudomonadati</taxon>
        <taxon>Gemmatimonadota</taxon>
        <taxon>Gemmatimonadia</taxon>
        <taxon>Gemmatimonadales</taxon>
        <taxon>Gemmatimonadaceae</taxon>
        <taxon>Gemmatimonas</taxon>
    </lineage>
</organism>
<dbReference type="InterPro" id="IPR012347">
    <property type="entry name" value="Ferritin-like"/>
</dbReference>
<comment type="caution">
    <text evidence="2">The sequence shown here is derived from an EMBL/GenBank/DDBJ whole genome shotgun (WGS) entry which is preliminary data.</text>
</comment>
<evidence type="ECO:0000313" key="3">
    <source>
        <dbReference type="Proteomes" id="UP000264071"/>
    </source>
</evidence>
<feature type="domain" description="DUF305" evidence="1">
    <location>
        <begin position="68"/>
        <end position="240"/>
    </location>
</feature>
<evidence type="ECO:0000259" key="1">
    <source>
        <dbReference type="Pfam" id="PF03713"/>
    </source>
</evidence>
<evidence type="ECO:0000313" key="2">
    <source>
        <dbReference type="EMBL" id="HCT55671.1"/>
    </source>
</evidence>
<proteinExistence type="predicted"/>
<name>A0A3D4V3J3_9BACT</name>
<accession>A0A3D4V3J3</accession>
<dbReference type="InterPro" id="IPR005183">
    <property type="entry name" value="DUF305_CopM-like"/>
</dbReference>